<keyword evidence="4 16" id="KW-0862">Zinc</keyword>
<keyword evidence="7" id="KW-0520">NAD</keyword>
<accession>A0A9P9DYZ4</accession>
<dbReference type="EMBL" id="JAGMUV010000019">
    <property type="protein sequence ID" value="KAH7127619.1"/>
    <property type="molecule type" value="Genomic_DNA"/>
</dbReference>
<dbReference type="InterPro" id="IPR013149">
    <property type="entry name" value="ADH-like_C"/>
</dbReference>
<dbReference type="GO" id="GO:0050019">
    <property type="term" value="F:L-arabinitol 4-dehydrogenase activity"/>
    <property type="evidence" value="ECO:0007669"/>
    <property type="project" value="UniProtKB-EC"/>
</dbReference>
<evidence type="ECO:0000256" key="1">
    <source>
        <dbReference type="ARBA" id="ARBA00001947"/>
    </source>
</evidence>
<evidence type="ECO:0000256" key="6">
    <source>
        <dbReference type="ARBA" id="ARBA00023002"/>
    </source>
</evidence>
<evidence type="ECO:0000256" key="10">
    <source>
        <dbReference type="ARBA" id="ARBA00026119"/>
    </source>
</evidence>
<dbReference type="FunFam" id="3.40.50.720:FF:000068">
    <property type="entry name" value="Sorbitol dehydrogenase"/>
    <property type="match status" value="1"/>
</dbReference>
<dbReference type="CDD" id="cd05285">
    <property type="entry name" value="sorbitol_DH"/>
    <property type="match status" value="1"/>
</dbReference>
<dbReference type="SUPFAM" id="SSF51735">
    <property type="entry name" value="NAD(P)-binding Rossmann-fold domains"/>
    <property type="match status" value="1"/>
</dbReference>
<keyword evidence="3 16" id="KW-0479">Metal-binding</keyword>
<dbReference type="PANTHER" id="PTHR43161:SF9">
    <property type="entry name" value="SORBITOL DEHYDROGENASE"/>
    <property type="match status" value="1"/>
</dbReference>
<dbReference type="InterPro" id="IPR013154">
    <property type="entry name" value="ADH-like_N"/>
</dbReference>
<keyword evidence="5" id="KW-0054">Arabinose catabolism</keyword>
<keyword evidence="19" id="KW-1185">Reference proteome</keyword>
<dbReference type="InterPro" id="IPR045306">
    <property type="entry name" value="SDH-like"/>
</dbReference>
<dbReference type="OrthoDB" id="1879366at2759"/>
<dbReference type="EC" id="1.1.1.12" evidence="13"/>
<proteinExistence type="inferred from homology"/>
<dbReference type="GO" id="GO:0003939">
    <property type="term" value="F:L-iditol 2-dehydrogenase (NAD+) activity"/>
    <property type="evidence" value="ECO:0007669"/>
    <property type="project" value="TreeGrafter"/>
</dbReference>
<comment type="similarity">
    <text evidence="2 16">Belongs to the zinc-containing alcohol dehydrogenase family.</text>
</comment>
<gene>
    <name evidence="18" type="ORF">EDB81DRAFT_809654</name>
</gene>
<keyword evidence="5" id="KW-0119">Carbohydrate metabolism</keyword>
<evidence type="ECO:0000256" key="15">
    <source>
        <dbReference type="ARBA" id="ARBA00049317"/>
    </source>
</evidence>
<evidence type="ECO:0000256" key="16">
    <source>
        <dbReference type="RuleBase" id="RU361277"/>
    </source>
</evidence>
<evidence type="ECO:0000256" key="5">
    <source>
        <dbReference type="ARBA" id="ARBA00022935"/>
    </source>
</evidence>
<evidence type="ECO:0000256" key="12">
    <source>
        <dbReference type="ARBA" id="ARBA00037881"/>
    </source>
</evidence>
<protein>
    <recommendedName>
        <fullName evidence="14">L-arabinitol 4-dehydrogenase</fullName>
        <ecNumber evidence="13">1.1.1.12</ecNumber>
        <ecNumber evidence="10">1.1.1.9</ecNumber>
    </recommendedName>
    <alternativeName>
        <fullName evidence="11">Xylitol dehydrogenase A</fullName>
    </alternativeName>
</protein>
<reference evidence="18" key="1">
    <citation type="journal article" date="2021" name="Nat. Commun.">
        <title>Genetic determinants of endophytism in the Arabidopsis root mycobiome.</title>
        <authorList>
            <person name="Mesny F."/>
            <person name="Miyauchi S."/>
            <person name="Thiergart T."/>
            <person name="Pickel B."/>
            <person name="Atanasova L."/>
            <person name="Karlsson M."/>
            <person name="Huettel B."/>
            <person name="Barry K.W."/>
            <person name="Haridas S."/>
            <person name="Chen C."/>
            <person name="Bauer D."/>
            <person name="Andreopoulos W."/>
            <person name="Pangilinan J."/>
            <person name="LaButti K."/>
            <person name="Riley R."/>
            <person name="Lipzen A."/>
            <person name="Clum A."/>
            <person name="Drula E."/>
            <person name="Henrissat B."/>
            <person name="Kohler A."/>
            <person name="Grigoriev I.V."/>
            <person name="Martin F.M."/>
            <person name="Hacquard S."/>
        </authorList>
    </citation>
    <scope>NUCLEOTIDE SEQUENCE</scope>
    <source>
        <strain evidence="18">MPI-CAGE-AT-0147</strain>
    </source>
</reference>
<dbReference type="GO" id="GO:0008270">
    <property type="term" value="F:zinc ion binding"/>
    <property type="evidence" value="ECO:0007669"/>
    <property type="project" value="InterPro"/>
</dbReference>
<dbReference type="GO" id="GO:0019568">
    <property type="term" value="P:arabinose catabolic process"/>
    <property type="evidence" value="ECO:0007669"/>
    <property type="project" value="UniProtKB-KW"/>
</dbReference>
<dbReference type="Pfam" id="PF08240">
    <property type="entry name" value="ADH_N"/>
    <property type="match status" value="1"/>
</dbReference>
<evidence type="ECO:0000313" key="18">
    <source>
        <dbReference type="EMBL" id="KAH7127619.1"/>
    </source>
</evidence>
<dbReference type="InterPro" id="IPR011032">
    <property type="entry name" value="GroES-like_sf"/>
</dbReference>
<dbReference type="Gene3D" id="3.40.50.720">
    <property type="entry name" value="NAD(P)-binding Rossmann-like Domain"/>
    <property type="match status" value="1"/>
</dbReference>
<dbReference type="InterPro" id="IPR036291">
    <property type="entry name" value="NAD(P)-bd_dom_sf"/>
</dbReference>
<evidence type="ECO:0000256" key="4">
    <source>
        <dbReference type="ARBA" id="ARBA00022833"/>
    </source>
</evidence>
<dbReference type="InterPro" id="IPR002328">
    <property type="entry name" value="ADH_Zn_CS"/>
</dbReference>
<sequence>MENTQIPVQNNACVMSALATLSMEERPMPADPGPYDVVVAPKKTGLCGSDMHIFLDGRAGESTFDKPLILGHEAAGIVAKVGSEVTSIKIGDRIAMEPGICCLRCEFCKSGSYGQCGKFKFAAADGFDGTLQGFFTLPADFCYKLPENVSMEEGALVEPLAVAVMAVQSVANMPHNANVAVFGAGPVGLLTMAVAKALGARRILAIDVQPHRLEFAKQYAATDVHVAIPKESGEDNMAYSKRHGQAIMEKFGFGERGEGVDLVIECSGAEVCVQTGIWLVKRRGTCVQVGAGPANNLIPMSIFVNKEVKLIGSLRYGPGCYALAIDLVRQGRIDLKPLLTHRFPFVDAALAFKTTKAGVGPDGKMAIKCIINGPIVQA</sequence>
<evidence type="ECO:0000313" key="19">
    <source>
        <dbReference type="Proteomes" id="UP000738349"/>
    </source>
</evidence>
<organism evidence="18 19">
    <name type="scientific">Dactylonectria macrodidyma</name>
    <dbReference type="NCBI Taxonomy" id="307937"/>
    <lineage>
        <taxon>Eukaryota</taxon>
        <taxon>Fungi</taxon>
        <taxon>Dikarya</taxon>
        <taxon>Ascomycota</taxon>
        <taxon>Pezizomycotina</taxon>
        <taxon>Sordariomycetes</taxon>
        <taxon>Hypocreomycetidae</taxon>
        <taxon>Hypocreales</taxon>
        <taxon>Nectriaceae</taxon>
        <taxon>Dactylonectria</taxon>
    </lineage>
</organism>
<comment type="pathway">
    <text evidence="9">Carbohydrate degradation; L-arabinose degradation via L-arabinitol; D-xylulose 5-phosphate from L-arabinose (fungal route): step 4/5.</text>
</comment>
<dbReference type="Proteomes" id="UP000738349">
    <property type="component" value="Unassembled WGS sequence"/>
</dbReference>
<evidence type="ECO:0000256" key="3">
    <source>
        <dbReference type="ARBA" id="ARBA00022723"/>
    </source>
</evidence>
<comment type="function">
    <text evidence="8">Xylitol dehydrogenase which catalyzes the conversion of xylitol to D-xylulose. Xylose is a major component of hemicelluloses such as xylan. Most fungi utilize D-xylose via three enzymatic reactions, xylose reductase (XR), xylitol dehydrogenase (XDH), and xylulokinase, to form xylulose 5-phosphate, which enters pentose phosphate pathway.</text>
</comment>
<comment type="catalytic activity">
    <reaction evidence="15">
        <text>L-arabinitol + NAD(+) = L-xylulose + NADH + H(+)</text>
        <dbReference type="Rhea" id="RHEA:16381"/>
        <dbReference type="ChEBI" id="CHEBI:15378"/>
        <dbReference type="ChEBI" id="CHEBI:17399"/>
        <dbReference type="ChEBI" id="CHEBI:18403"/>
        <dbReference type="ChEBI" id="CHEBI:57540"/>
        <dbReference type="ChEBI" id="CHEBI:57945"/>
        <dbReference type="EC" id="1.1.1.12"/>
    </reaction>
</comment>
<dbReference type="Pfam" id="PF00107">
    <property type="entry name" value="ADH_zinc_N"/>
    <property type="match status" value="1"/>
</dbReference>
<evidence type="ECO:0000256" key="2">
    <source>
        <dbReference type="ARBA" id="ARBA00008072"/>
    </source>
</evidence>
<feature type="domain" description="Enoyl reductase (ER)" evidence="17">
    <location>
        <begin position="16"/>
        <end position="367"/>
    </location>
</feature>
<evidence type="ECO:0000256" key="9">
    <source>
        <dbReference type="ARBA" id="ARBA00025713"/>
    </source>
</evidence>
<dbReference type="SUPFAM" id="SSF50129">
    <property type="entry name" value="GroES-like"/>
    <property type="match status" value="1"/>
</dbReference>
<name>A0A9P9DYZ4_9HYPO</name>
<comment type="pathway">
    <text evidence="12">Carbohydrate degradation; L-arabinose degradation via L-arabinitol; D-xylulose 5-phosphate from L-arabinose (fungal route): step 2/5.</text>
</comment>
<keyword evidence="6" id="KW-0560">Oxidoreductase</keyword>
<comment type="caution">
    <text evidence="18">The sequence shown here is derived from an EMBL/GenBank/DDBJ whole genome shotgun (WGS) entry which is preliminary data.</text>
</comment>
<dbReference type="Gene3D" id="3.90.180.10">
    <property type="entry name" value="Medium-chain alcohol dehydrogenases, catalytic domain"/>
    <property type="match status" value="1"/>
</dbReference>
<evidence type="ECO:0000256" key="14">
    <source>
        <dbReference type="ARBA" id="ARBA00039783"/>
    </source>
</evidence>
<dbReference type="InterPro" id="IPR020843">
    <property type="entry name" value="ER"/>
</dbReference>
<dbReference type="GO" id="GO:0006062">
    <property type="term" value="P:sorbitol catabolic process"/>
    <property type="evidence" value="ECO:0007669"/>
    <property type="project" value="TreeGrafter"/>
</dbReference>
<comment type="cofactor">
    <cofactor evidence="1 16">
        <name>Zn(2+)</name>
        <dbReference type="ChEBI" id="CHEBI:29105"/>
    </cofactor>
</comment>
<dbReference type="SMART" id="SM00829">
    <property type="entry name" value="PKS_ER"/>
    <property type="match status" value="1"/>
</dbReference>
<dbReference type="AlphaFoldDB" id="A0A9P9DYZ4"/>
<dbReference type="GO" id="GO:0046526">
    <property type="term" value="F:D-xylulose reductase activity"/>
    <property type="evidence" value="ECO:0007669"/>
    <property type="project" value="UniProtKB-EC"/>
</dbReference>
<dbReference type="PROSITE" id="PS00059">
    <property type="entry name" value="ADH_ZINC"/>
    <property type="match status" value="1"/>
</dbReference>
<evidence type="ECO:0000256" key="13">
    <source>
        <dbReference type="ARBA" id="ARBA00038954"/>
    </source>
</evidence>
<dbReference type="PANTHER" id="PTHR43161">
    <property type="entry name" value="SORBITOL DEHYDROGENASE"/>
    <property type="match status" value="1"/>
</dbReference>
<evidence type="ECO:0000256" key="7">
    <source>
        <dbReference type="ARBA" id="ARBA00023027"/>
    </source>
</evidence>
<evidence type="ECO:0000256" key="11">
    <source>
        <dbReference type="ARBA" id="ARBA00030139"/>
    </source>
</evidence>
<evidence type="ECO:0000256" key="8">
    <source>
        <dbReference type="ARBA" id="ARBA00024843"/>
    </source>
</evidence>
<evidence type="ECO:0000259" key="17">
    <source>
        <dbReference type="SMART" id="SM00829"/>
    </source>
</evidence>
<dbReference type="EC" id="1.1.1.9" evidence="10"/>